<feature type="chain" id="PRO_5009316031" evidence="2">
    <location>
        <begin position="30"/>
        <end position="138"/>
    </location>
</feature>
<keyword evidence="3" id="KW-1185">Reference proteome</keyword>
<dbReference type="AlphaFoldDB" id="A0A1I8BPU3"/>
<organism evidence="3 4">
    <name type="scientific">Meloidogyne hapla</name>
    <name type="common">Root-knot nematode worm</name>
    <dbReference type="NCBI Taxonomy" id="6305"/>
    <lineage>
        <taxon>Eukaryota</taxon>
        <taxon>Metazoa</taxon>
        <taxon>Ecdysozoa</taxon>
        <taxon>Nematoda</taxon>
        <taxon>Chromadorea</taxon>
        <taxon>Rhabditida</taxon>
        <taxon>Tylenchina</taxon>
        <taxon>Tylenchomorpha</taxon>
        <taxon>Tylenchoidea</taxon>
        <taxon>Meloidogynidae</taxon>
        <taxon>Meloidogyninae</taxon>
        <taxon>Meloidogyne</taxon>
    </lineage>
</organism>
<dbReference type="WBParaSite" id="MhA1_Contig353.frz3.gene32">
    <property type="protein sequence ID" value="MhA1_Contig353.frz3.gene32"/>
    <property type="gene ID" value="MhA1_Contig353.frz3.gene32"/>
</dbReference>
<name>A0A1I8BPU3_MELHA</name>
<keyword evidence="2" id="KW-0732">Signal</keyword>
<dbReference type="Proteomes" id="UP000095281">
    <property type="component" value="Unplaced"/>
</dbReference>
<reference evidence="4" key="1">
    <citation type="submission" date="2016-11" db="UniProtKB">
        <authorList>
            <consortium name="WormBaseParasite"/>
        </authorList>
    </citation>
    <scope>IDENTIFICATION</scope>
</reference>
<sequence>MTKITTKIFLRHSSHLLTFLLFLLATTNAGNVRRHHRHQQQQQQQKKVSTIEDDYDVTDYSSGVFVDRVPIVSDTSSSSSIKKSSSPTTFSSHNYSKTNRYTNIPSKLRKFREDIGNNDIDNTERRRWLEELFVQKKK</sequence>
<evidence type="ECO:0000313" key="3">
    <source>
        <dbReference type="Proteomes" id="UP000095281"/>
    </source>
</evidence>
<evidence type="ECO:0000313" key="4">
    <source>
        <dbReference type="WBParaSite" id="MhA1_Contig353.frz3.gene32"/>
    </source>
</evidence>
<feature type="signal peptide" evidence="2">
    <location>
        <begin position="1"/>
        <end position="29"/>
    </location>
</feature>
<feature type="compositionally biased region" description="Low complexity" evidence="1">
    <location>
        <begin position="74"/>
        <end position="92"/>
    </location>
</feature>
<evidence type="ECO:0000256" key="2">
    <source>
        <dbReference type="SAM" id="SignalP"/>
    </source>
</evidence>
<feature type="region of interest" description="Disordered" evidence="1">
    <location>
        <begin position="74"/>
        <end position="101"/>
    </location>
</feature>
<evidence type="ECO:0000256" key="1">
    <source>
        <dbReference type="SAM" id="MobiDB-lite"/>
    </source>
</evidence>
<protein>
    <submittedName>
        <fullName evidence="4">Uncharacterized protein</fullName>
    </submittedName>
</protein>
<proteinExistence type="predicted"/>
<accession>A0A1I8BPU3</accession>